<feature type="domain" description="HTH lacI-type" evidence="5">
    <location>
        <begin position="5"/>
        <end position="59"/>
    </location>
</feature>
<dbReference type="GO" id="GO:0003700">
    <property type="term" value="F:DNA-binding transcription factor activity"/>
    <property type="evidence" value="ECO:0007669"/>
    <property type="project" value="TreeGrafter"/>
</dbReference>
<dbReference type="InterPro" id="IPR028082">
    <property type="entry name" value="Peripla_BP_I"/>
</dbReference>
<reference evidence="7" key="1">
    <citation type="submission" date="2019-09" db="EMBL/GenBank/DDBJ databases">
        <title>Antimicrobial potential of Antarctic Bacteria.</title>
        <authorList>
            <person name="Benaud N."/>
            <person name="Edwards R.J."/>
            <person name="Ferrari B.C."/>
        </authorList>
    </citation>
    <scope>NUCLEOTIDE SEQUENCE [LARGE SCALE GENOMIC DNA]</scope>
    <source>
        <strain evidence="7">INR9</strain>
    </source>
</reference>
<dbReference type="Gene3D" id="3.40.50.2300">
    <property type="match status" value="2"/>
</dbReference>
<keyword evidence="4" id="KW-0804">Transcription</keyword>
<organism evidence="6 7">
    <name type="scientific">Leifsonia shinshuensis</name>
    <dbReference type="NCBI Taxonomy" id="150026"/>
    <lineage>
        <taxon>Bacteria</taxon>
        <taxon>Bacillati</taxon>
        <taxon>Actinomycetota</taxon>
        <taxon>Actinomycetes</taxon>
        <taxon>Micrococcales</taxon>
        <taxon>Microbacteriaceae</taxon>
        <taxon>Leifsonia</taxon>
    </lineage>
</organism>
<dbReference type="AlphaFoldDB" id="A0A7G6YH49"/>
<dbReference type="Pfam" id="PF00356">
    <property type="entry name" value="LacI"/>
    <property type="match status" value="1"/>
</dbReference>
<dbReference type="SUPFAM" id="SSF47413">
    <property type="entry name" value="lambda repressor-like DNA-binding domains"/>
    <property type="match status" value="1"/>
</dbReference>
<dbReference type="InterPro" id="IPR010982">
    <property type="entry name" value="Lambda_DNA-bd_dom_sf"/>
</dbReference>
<dbReference type="SMART" id="SM00354">
    <property type="entry name" value="HTH_LACI"/>
    <property type="match status" value="1"/>
</dbReference>
<evidence type="ECO:0000256" key="1">
    <source>
        <dbReference type="ARBA" id="ARBA00022491"/>
    </source>
</evidence>
<dbReference type="Pfam" id="PF13377">
    <property type="entry name" value="Peripla_BP_3"/>
    <property type="match status" value="1"/>
</dbReference>
<proteinExistence type="predicted"/>
<keyword evidence="3" id="KW-0238">DNA-binding</keyword>
<dbReference type="EMBL" id="CP043641">
    <property type="protein sequence ID" value="QNE37814.1"/>
    <property type="molecule type" value="Genomic_DNA"/>
</dbReference>
<dbReference type="Gene3D" id="1.10.260.40">
    <property type="entry name" value="lambda repressor-like DNA-binding domains"/>
    <property type="match status" value="1"/>
</dbReference>
<dbReference type="PROSITE" id="PS50932">
    <property type="entry name" value="HTH_LACI_2"/>
    <property type="match status" value="1"/>
</dbReference>
<name>A0A7G6YH49_9MICO</name>
<gene>
    <name evidence="6" type="ORF">F1C12_18600</name>
</gene>
<dbReference type="GO" id="GO:0000976">
    <property type="term" value="F:transcription cis-regulatory region binding"/>
    <property type="evidence" value="ECO:0007669"/>
    <property type="project" value="TreeGrafter"/>
</dbReference>
<evidence type="ECO:0000256" key="4">
    <source>
        <dbReference type="ARBA" id="ARBA00023163"/>
    </source>
</evidence>
<evidence type="ECO:0000259" key="5">
    <source>
        <dbReference type="PROSITE" id="PS50932"/>
    </source>
</evidence>
<keyword evidence="2" id="KW-0805">Transcription regulation</keyword>
<sequence>MARKPTVYDVAAHAGVSIATVSRVLTRPGDVRASTQERVLAAVRELRYVPSGSARGLAARRTGVLGLFLPGVDAVEDLNDVLVGDDATVEVRRDPARPDHGSAANLYFEEVLRGCELEAWRQGFSLMICVGRGRSPESVELTLNDLAGKVDGLAVIAQSAPHDVLKRIGDTIPVVYLAGQRRGDDFDHLTVRNREGMRALTEHLIDDHGIRDPVYLTGPFDSPDDAERYGGFADALEGRGINPTALPVLHGEFSRERARAVAEDLIARGSLPRALVCANDQMALGVLDALRVAGVRVPEDIIVTGFDGIDEGARSEPRLTTVMQPMLELGRAAVRAMVARVTDPDLDPVSTELPVTVLLRESCEGPLG</sequence>
<dbReference type="CDD" id="cd06267">
    <property type="entry name" value="PBP1_LacI_sugar_binding-like"/>
    <property type="match status" value="1"/>
</dbReference>
<evidence type="ECO:0000256" key="2">
    <source>
        <dbReference type="ARBA" id="ARBA00023015"/>
    </source>
</evidence>
<keyword evidence="1" id="KW-0678">Repressor</keyword>
<evidence type="ECO:0000313" key="7">
    <source>
        <dbReference type="Proteomes" id="UP000515511"/>
    </source>
</evidence>
<evidence type="ECO:0000313" key="6">
    <source>
        <dbReference type="EMBL" id="QNE37814.1"/>
    </source>
</evidence>
<dbReference type="KEGG" id="lse:F1C12_18600"/>
<dbReference type="CDD" id="cd01392">
    <property type="entry name" value="HTH_LacI"/>
    <property type="match status" value="1"/>
</dbReference>
<dbReference type="PROSITE" id="PS00356">
    <property type="entry name" value="HTH_LACI_1"/>
    <property type="match status" value="1"/>
</dbReference>
<dbReference type="Proteomes" id="UP000515511">
    <property type="component" value="Chromosome"/>
</dbReference>
<evidence type="ECO:0000256" key="3">
    <source>
        <dbReference type="ARBA" id="ARBA00023125"/>
    </source>
</evidence>
<dbReference type="SUPFAM" id="SSF53822">
    <property type="entry name" value="Periplasmic binding protein-like I"/>
    <property type="match status" value="1"/>
</dbReference>
<accession>A0A7G6YH49</accession>
<dbReference type="PANTHER" id="PTHR30146">
    <property type="entry name" value="LACI-RELATED TRANSCRIPTIONAL REPRESSOR"/>
    <property type="match status" value="1"/>
</dbReference>
<dbReference type="InterPro" id="IPR000843">
    <property type="entry name" value="HTH_LacI"/>
</dbReference>
<protein>
    <submittedName>
        <fullName evidence="6">LacI family transcriptional regulator</fullName>
    </submittedName>
</protein>
<dbReference type="InterPro" id="IPR046335">
    <property type="entry name" value="LacI/GalR-like_sensor"/>
</dbReference>
<dbReference type="PANTHER" id="PTHR30146:SF148">
    <property type="entry name" value="HTH-TYPE TRANSCRIPTIONAL REPRESSOR PURR-RELATED"/>
    <property type="match status" value="1"/>
</dbReference>